<dbReference type="HOGENOM" id="CLU_3069307_0_0_1"/>
<evidence type="ECO:0000313" key="1">
    <source>
        <dbReference type="EMBL" id="KIN01714.1"/>
    </source>
</evidence>
<dbReference type="AlphaFoldDB" id="A0A0C3CRT7"/>
<accession>A0A0C3CRT7</accession>
<dbReference type="Proteomes" id="UP000054321">
    <property type="component" value="Unassembled WGS sequence"/>
</dbReference>
<gene>
    <name evidence="1" type="ORF">OIDMADRAFT_18624</name>
</gene>
<name>A0A0C3CRT7_OIDMZ</name>
<dbReference type="EMBL" id="KN832875">
    <property type="protein sequence ID" value="KIN01714.1"/>
    <property type="molecule type" value="Genomic_DNA"/>
</dbReference>
<keyword evidence="2" id="KW-1185">Reference proteome</keyword>
<proteinExistence type="predicted"/>
<organism evidence="1 2">
    <name type="scientific">Oidiodendron maius (strain Zn)</name>
    <dbReference type="NCBI Taxonomy" id="913774"/>
    <lineage>
        <taxon>Eukaryota</taxon>
        <taxon>Fungi</taxon>
        <taxon>Dikarya</taxon>
        <taxon>Ascomycota</taxon>
        <taxon>Pezizomycotina</taxon>
        <taxon>Leotiomycetes</taxon>
        <taxon>Leotiomycetes incertae sedis</taxon>
        <taxon>Myxotrichaceae</taxon>
        <taxon>Oidiodendron</taxon>
    </lineage>
</organism>
<sequence>MNQLEQDDDQGCCPHVCWVAWRSLIIDRNVISRDVTFSAWAKAILWLSLGGAI</sequence>
<reference evidence="2" key="2">
    <citation type="submission" date="2015-01" db="EMBL/GenBank/DDBJ databases">
        <title>Evolutionary Origins and Diversification of the Mycorrhizal Mutualists.</title>
        <authorList>
            <consortium name="DOE Joint Genome Institute"/>
            <consortium name="Mycorrhizal Genomics Consortium"/>
            <person name="Kohler A."/>
            <person name="Kuo A."/>
            <person name="Nagy L.G."/>
            <person name="Floudas D."/>
            <person name="Copeland A."/>
            <person name="Barry K.W."/>
            <person name="Cichocki N."/>
            <person name="Veneault-Fourrey C."/>
            <person name="LaButti K."/>
            <person name="Lindquist E.A."/>
            <person name="Lipzen A."/>
            <person name="Lundell T."/>
            <person name="Morin E."/>
            <person name="Murat C."/>
            <person name="Riley R."/>
            <person name="Ohm R."/>
            <person name="Sun H."/>
            <person name="Tunlid A."/>
            <person name="Henrissat B."/>
            <person name="Grigoriev I.V."/>
            <person name="Hibbett D.S."/>
            <person name="Martin F."/>
        </authorList>
    </citation>
    <scope>NUCLEOTIDE SEQUENCE [LARGE SCALE GENOMIC DNA]</scope>
    <source>
        <strain evidence="2">Zn</strain>
    </source>
</reference>
<reference evidence="1 2" key="1">
    <citation type="submission" date="2014-04" db="EMBL/GenBank/DDBJ databases">
        <authorList>
            <consortium name="DOE Joint Genome Institute"/>
            <person name="Kuo A."/>
            <person name="Martino E."/>
            <person name="Perotto S."/>
            <person name="Kohler A."/>
            <person name="Nagy L.G."/>
            <person name="Floudas D."/>
            <person name="Copeland A."/>
            <person name="Barry K.W."/>
            <person name="Cichocki N."/>
            <person name="Veneault-Fourrey C."/>
            <person name="LaButti K."/>
            <person name="Lindquist E.A."/>
            <person name="Lipzen A."/>
            <person name="Lundell T."/>
            <person name="Morin E."/>
            <person name="Murat C."/>
            <person name="Sun H."/>
            <person name="Tunlid A."/>
            <person name="Henrissat B."/>
            <person name="Grigoriev I.V."/>
            <person name="Hibbett D.S."/>
            <person name="Martin F."/>
            <person name="Nordberg H.P."/>
            <person name="Cantor M.N."/>
            <person name="Hua S.X."/>
        </authorList>
    </citation>
    <scope>NUCLEOTIDE SEQUENCE [LARGE SCALE GENOMIC DNA]</scope>
    <source>
        <strain evidence="1 2">Zn</strain>
    </source>
</reference>
<dbReference type="InParanoid" id="A0A0C3CRT7"/>
<protein>
    <submittedName>
        <fullName evidence="1">Uncharacterized protein</fullName>
    </submittedName>
</protein>
<evidence type="ECO:0000313" key="2">
    <source>
        <dbReference type="Proteomes" id="UP000054321"/>
    </source>
</evidence>